<evidence type="ECO:0000256" key="2">
    <source>
        <dbReference type="ARBA" id="ARBA00023027"/>
    </source>
</evidence>
<dbReference type="Pfam" id="PF01232">
    <property type="entry name" value="Mannitol_dh"/>
    <property type="match status" value="1"/>
</dbReference>
<comment type="caution">
    <text evidence="6">The sequence shown here is derived from an EMBL/GenBank/DDBJ whole genome shotgun (WGS) entry which is preliminary data.</text>
</comment>
<keyword evidence="1 6" id="KW-0560">Oxidoreductase</keyword>
<sequence>MKQLSNEVIGENRYQQLPEKAIQFGTGNFLRGFIDWQVHEMNKQNLFNGRIVVIQSTKSGAVQILNKQDGLYTLYTQGIKNEKPVSEYEIIESVSRGIDVTSAYEEYLELAENPHLRFIFSNTTEAGIAFMPEDRSLNQPQKSYPGKLTAFLYKRFLTFKGDKTKGFIVFPCELIEHNGVELKNIIKKYAEYWGLGSEFIKWVEDANIFCDTLVDRIVPGFPKDTIQEKTAELNYKDELIVVAEQFHLFVIEGPETIKEEFPAELAGLNVHIVDDLLPYRLKKVRILNGAHTLMTPVSYLAGINTVHEAVTSDITSDYIQHVIYEEIIPALNFPKEDLVDFADDVINRFKNPFIQHYLSSIALNSISKFKARVLPTIVDYYEKHHSLPKAIILSLSSLLLYYRGKRANEAITLTDDEYVLNTFSKTWTGYDSGNKSLENIIQALLGDEKLWGTDLTKLTGLKEEVLMNVTIMIEKGVKEALSIFLKGEANEGVY</sequence>
<dbReference type="EMBL" id="JAUSUD010000022">
    <property type="protein sequence ID" value="MDQ0232521.1"/>
    <property type="molecule type" value="Genomic_DNA"/>
</dbReference>
<dbReference type="NCBIfam" id="NF002969">
    <property type="entry name" value="PRK03643.1"/>
    <property type="match status" value="1"/>
</dbReference>
<dbReference type="InterPro" id="IPR008927">
    <property type="entry name" value="6-PGluconate_DH-like_C_sf"/>
</dbReference>
<keyword evidence="2" id="KW-0520">NAD</keyword>
<dbReference type="InterPro" id="IPR036291">
    <property type="entry name" value="NAD(P)-bd_dom_sf"/>
</dbReference>
<dbReference type="InterPro" id="IPR013118">
    <property type="entry name" value="Mannitol_DH_C"/>
</dbReference>
<dbReference type="Gene3D" id="3.40.50.720">
    <property type="entry name" value="NAD(P)-binding Rossmann-like Domain"/>
    <property type="match status" value="1"/>
</dbReference>
<dbReference type="InterPro" id="IPR013131">
    <property type="entry name" value="Mannitol_DH_N"/>
</dbReference>
<comment type="catalytic activity">
    <reaction evidence="3">
        <text>D-mannitol 1-phosphate + NAD(+) = beta-D-fructose 6-phosphate + NADH + H(+)</text>
        <dbReference type="Rhea" id="RHEA:19661"/>
        <dbReference type="ChEBI" id="CHEBI:15378"/>
        <dbReference type="ChEBI" id="CHEBI:57540"/>
        <dbReference type="ChEBI" id="CHEBI:57634"/>
        <dbReference type="ChEBI" id="CHEBI:57945"/>
        <dbReference type="ChEBI" id="CHEBI:61381"/>
        <dbReference type="EC" id="1.1.1.17"/>
    </reaction>
</comment>
<gene>
    <name evidence="6" type="ORF">J2S19_003843</name>
</gene>
<dbReference type="SUPFAM" id="SSF51735">
    <property type="entry name" value="NAD(P)-binding Rossmann-fold domains"/>
    <property type="match status" value="1"/>
</dbReference>
<evidence type="ECO:0000259" key="4">
    <source>
        <dbReference type="Pfam" id="PF01232"/>
    </source>
</evidence>
<reference evidence="6 7" key="1">
    <citation type="submission" date="2023-07" db="EMBL/GenBank/DDBJ databases">
        <title>Genomic Encyclopedia of Type Strains, Phase IV (KMG-IV): sequencing the most valuable type-strain genomes for metagenomic binning, comparative biology and taxonomic classification.</title>
        <authorList>
            <person name="Goeker M."/>
        </authorList>
    </citation>
    <scope>NUCLEOTIDE SEQUENCE [LARGE SCALE GENOMIC DNA]</scope>
    <source>
        <strain evidence="6 7">DSM 29005</strain>
    </source>
</reference>
<proteinExistence type="predicted"/>
<dbReference type="PANTHER" id="PTHR30524:SF0">
    <property type="entry name" value="ALTRONATE OXIDOREDUCTASE-RELATED"/>
    <property type="match status" value="1"/>
</dbReference>
<organism evidence="6 7">
    <name type="scientific">Metabacillus malikii</name>
    <dbReference type="NCBI Taxonomy" id="1504265"/>
    <lineage>
        <taxon>Bacteria</taxon>
        <taxon>Bacillati</taxon>
        <taxon>Bacillota</taxon>
        <taxon>Bacilli</taxon>
        <taxon>Bacillales</taxon>
        <taxon>Bacillaceae</taxon>
        <taxon>Metabacillus</taxon>
    </lineage>
</organism>
<dbReference type="Gene3D" id="1.10.1040.10">
    <property type="entry name" value="N-(1-d-carboxylethyl)-l-norvaline Dehydrogenase, domain 2"/>
    <property type="match status" value="1"/>
</dbReference>
<accession>A0ABT9ZL56</accession>
<keyword evidence="7" id="KW-1185">Reference proteome</keyword>
<dbReference type="RefSeq" id="WP_307344600.1">
    <property type="nucleotide sequence ID" value="NZ_JAUSUD010000022.1"/>
</dbReference>
<feature type="domain" description="Mannitol dehydrogenase C-terminal" evidence="5">
    <location>
        <begin position="275"/>
        <end position="469"/>
    </location>
</feature>
<dbReference type="EC" id="1.1.1.58" evidence="6"/>
<dbReference type="PANTHER" id="PTHR30524">
    <property type="entry name" value="MANNITOL-1-PHOSPHATE 5-DEHYDROGENASE"/>
    <property type="match status" value="1"/>
</dbReference>
<dbReference type="Pfam" id="PF08125">
    <property type="entry name" value="Mannitol_dh_C"/>
    <property type="match status" value="1"/>
</dbReference>
<feature type="domain" description="Mannitol dehydrogenase N-terminal" evidence="4">
    <location>
        <begin position="20"/>
        <end position="258"/>
    </location>
</feature>
<dbReference type="Proteomes" id="UP001234495">
    <property type="component" value="Unassembled WGS sequence"/>
</dbReference>
<name>A0ABT9ZL56_9BACI</name>
<dbReference type="InterPro" id="IPR000669">
    <property type="entry name" value="Mannitol_DH"/>
</dbReference>
<dbReference type="GO" id="GO:0009026">
    <property type="term" value="F:tagaturonate reductase activity"/>
    <property type="evidence" value="ECO:0007669"/>
    <property type="project" value="UniProtKB-EC"/>
</dbReference>
<protein>
    <submittedName>
        <fullName evidence="6">Tagaturonate reductase</fullName>
        <ecNumber evidence="6">1.1.1.58</ecNumber>
    </submittedName>
</protein>
<evidence type="ECO:0000256" key="1">
    <source>
        <dbReference type="ARBA" id="ARBA00023002"/>
    </source>
</evidence>
<dbReference type="InterPro" id="IPR013328">
    <property type="entry name" value="6PGD_dom2"/>
</dbReference>
<evidence type="ECO:0000259" key="5">
    <source>
        <dbReference type="Pfam" id="PF08125"/>
    </source>
</evidence>
<evidence type="ECO:0000313" key="7">
    <source>
        <dbReference type="Proteomes" id="UP001234495"/>
    </source>
</evidence>
<dbReference type="SUPFAM" id="SSF48179">
    <property type="entry name" value="6-phosphogluconate dehydrogenase C-terminal domain-like"/>
    <property type="match status" value="1"/>
</dbReference>
<dbReference type="PRINTS" id="PR00084">
    <property type="entry name" value="MTLDHDRGNASE"/>
</dbReference>
<evidence type="ECO:0000313" key="6">
    <source>
        <dbReference type="EMBL" id="MDQ0232521.1"/>
    </source>
</evidence>
<evidence type="ECO:0000256" key="3">
    <source>
        <dbReference type="ARBA" id="ARBA00048615"/>
    </source>
</evidence>